<protein>
    <submittedName>
        <fullName evidence="4">Alpha/beta fold hydrolase</fullName>
    </submittedName>
</protein>
<evidence type="ECO:0000259" key="3">
    <source>
        <dbReference type="Pfam" id="PF08386"/>
    </source>
</evidence>
<gene>
    <name evidence="4" type="ORF">ACFSKW_05875</name>
</gene>
<keyword evidence="1" id="KW-1133">Transmembrane helix</keyword>
<name>A0ABW4SNE7_9ACTN</name>
<evidence type="ECO:0000313" key="5">
    <source>
        <dbReference type="Proteomes" id="UP001597368"/>
    </source>
</evidence>
<dbReference type="GO" id="GO:0016787">
    <property type="term" value="F:hydrolase activity"/>
    <property type="evidence" value="ECO:0007669"/>
    <property type="project" value="UniProtKB-KW"/>
</dbReference>
<dbReference type="InterPro" id="IPR000073">
    <property type="entry name" value="AB_hydrolase_1"/>
</dbReference>
<reference evidence="5" key="1">
    <citation type="journal article" date="2019" name="Int. J. Syst. Evol. Microbiol.">
        <title>The Global Catalogue of Microorganisms (GCM) 10K type strain sequencing project: providing services to taxonomists for standard genome sequencing and annotation.</title>
        <authorList>
            <consortium name="The Broad Institute Genomics Platform"/>
            <consortium name="The Broad Institute Genome Sequencing Center for Infectious Disease"/>
            <person name="Wu L."/>
            <person name="Ma J."/>
        </authorList>
    </citation>
    <scope>NUCLEOTIDE SEQUENCE [LARGE SCALE GENOMIC DNA]</scope>
    <source>
        <strain evidence="5">ICMP 6774ER</strain>
    </source>
</reference>
<dbReference type="Pfam" id="PF08386">
    <property type="entry name" value="Abhydrolase_4"/>
    <property type="match status" value="1"/>
</dbReference>
<feature type="transmembrane region" description="Helical" evidence="1">
    <location>
        <begin position="19"/>
        <end position="40"/>
    </location>
</feature>
<feature type="domain" description="Peptidase S33 tripeptidyl aminopeptidase-like C-terminal" evidence="3">
    <location>
        <begin position="644"/>
        <end position="739"/>
    </location>
</feature>
<feature type="domain" description="AB hydrolase-1" evidence="2">
    <location>
        <begin position="424"/>
        <end position="533"/>
    </location>
</feature>
<dbReference type="InterPro" id="IPR013595">
    <property type="entry name" value="Pept_S33_TAP-like_C"/>
</dbReference>
<keyword evidence="1" id="KW-0472">Membrane</keyword>
<keyword evidence="4" id="KW-0378">Hydrolase</keyword>
<feature type="transmembrane region" description="Helical" evidence="1">
    <location>
        <begin position="188"/>
        <end position="205"/>
    </location>
</feature>
<accession>A0ABW4SNE7</accession>
<dbReference type="Pfam" id="PF00561">
    <property type="entry name" value="Abhydrolase_1"/>
    <property type="match status" value="1"/>
</dbReference>
<keyword evidence="1" id="KW-0812">Transmembrane</keyword>
<dbReference type="EMBL" id="JBHUFV010000007">
    <property type="protein sequence ID" value="MFD1931003.1"/>
    <property type="molecule type" value="Genomic_DNA"/>
</dbReference>
<organism evidence="4 5">
    <name type="scientific">Nonomuraea mangrovi</name>
    <dbReference type="NCBI Taxonomy" id="2316207"/>
    <lineage>
        <taxon>Bacteria</taxon>
        <taxon>Bacillati</taxon>
        <taxon>Actinomycetota</taxon>
        <taxon>Actinomycetes</taxon>
        <taxon>Streptosporangiales</taxon>
        <taxon>Streptosporangiaceae</taxon>
        <taxon>Nonomuraea</taxon>
    </lineage>
</organism>
<feature type="transmembrane region" description="Helical" evidence="1">
    <location>
        <begin position="60"/>
        <end position="80"/>
    </location>
</feature>
<evidence type="ECO:0000256" key="1">
    <source>
        <dbReference type="SAM" id="Phobius"/>
    </source>
</evidence>
<evidence type="ECO:0000259" key="2">
    <source>
        <dbReference type="Pfam" id="PF00561"/>
    </source>
</evidence>
<dbReference type="SUPFAM" id="SSF53474">
    <property type="entry name" value="alpha/beta-Hydrolases"/>
    <property type="match status" value="1"/>
</dbReference>
<feature type="transmembrane region" description="Helical" evidence="1">
    <location>
        <begin position="237"/>
        <end position="260"/>
    </location>
</feature>
<dbReference type="Proteomes" id="UP001597368">
    <property type="component" value="Unassembled WGS sequence"/>
</dbReference>
<comment type="caution">
    <text evidence="4">The sequence shown here is derived from an EMBL/GenBank/DDBJ whole genome shotgun (WGS) entry which is preliminary data.</text>
</comment>
<proteinExistence type="predicted"/>
<feature type="transmembrane region" description="Helical" evidence="1">
    <location>
        <begin position="267"/>
        <end position="284"/>
    </location>
</feature>
<feature type="transmembrane region" description="Helical" evidence="1">
    <location>
        <begin position="101"/>
        <end position="123"/>
    </location>
</feature>
<feature type="transmembrane region" description="Helical" evidence="1">
    <location>
        <begin position="160"/>
        <end position="181"/>
    </location>
</feature>
<keyword evidence="5" id="KW-1185">Reference proteome</keyword>
<sequence>MIDAIASEWLKLYSLRSNLYLLAFSALSVLLCAGVTFMVIRGFDNQTGDERLAFDSLGAGLGTGLPVAFFVMAALGALSITSEHATGLISTSLVAVPRRQLFLFAKIPALAAVTLVAGQALVFGMHAVTQAVLAERAGQVLIDGRTLGASLADQGVMAELLVTGAAMPLVAMMGLGLGAVIRSTAGTLVALIVILFVLPVVAQTLPRPLSAQAGSFMLGSLPDQIVAGEGPGILPPLAALALLIAYPVLALTAGAVAIAVRGRGSRPLVVGGLLTTLLAATMTIPSSASASASTLSWKPCGGDLECASVQVPVNWSKPSGRKVSIQIAKLPATGTHRRIGTVFAIPGGPGGSGIEDLKTKGGSFTDLRQRFDVVSHAPRNTTDLGVIPYDCLATGPWITVPRDRAEYDRLAERNRESAERCRSSDPEYFDNLDSGSVARDIEAIRVALGEQRLSFIATSYGGVVATTYARLFPGSIRAMYIDGSVNHLADQAAHAKERYKSIEGQFTRFSAWCESAPTCALHGRDAATVWRGLLSRADRSPVPMKGGRAAYSGFDFIVAAAPDLISPGPAPDFPNWQRFARVVDKALTGDASGFSDYVAQATNSLKVPSFAGMNVTHCPDGLGFRSYEEFQRMKALGERISPNFAGNALWHPLACVGWPTPVTNPAGPLPADRLPPFLGAGSWTDHDDTADIVTRVPGSSTVRYNGSGHGLYLSGNKCTISRANRYLTFLRLPPRGTTCEPPAAA</sequence>
<evidence type="ECO:0000313" key="4">
    <source>
        <dbReference type="EMBL" id="MFD1931003.1"/>
    </source>
</evidence>
<dbReference type="Gene3D" id="3.40.50.1820">
    <property type="entry name" value="alpha/beta hydrolase"/>
    <property type="match status" value="1"/>
</dbReference>
<dbReference type="RefSeq" id="WP_379569946.1">
    <property type="nucleotide sequence ID" value="NZ_JBHUFV010000007.1"/>
</dbReference>
<dbReference type="InterPro" id="IPR029058">
    <property type="entry name" value="AB_hydrolase_fold"/>
</dbReference>